<dbReference type="InterPro" id="IPR031314">
    <property type="entry name" value="DNK_dom"/>
</dbReference>
<gene>
    <name evidence="2" type="ORF">AMK59_3029</name>
</gene>
<feature type="domain" description="Deoxynucleoside kinase" evidence="1">
    <location>
        <begin position="63"/>
        <end position="248"/>
    </location>
</feature>
<dbReference type="PANTHER" id="PTHR10513:SF24">
    <property type="entry name" value="THYMIDINE KINASE 2, MITOCHONDRIAL"/>
    <property type="match status" value="1"/>
</dbReference>
<dbReference type="Pfam" id="PF01712">
    <property type="entry name" value="dNK"/>
    <property type="match status" value="1"/>
</dbReference>
<keyword evidence="3" id="KW-1185">Reference proteome</keyword>
<organism evidence="2 3">
    <name type="scientific">Oryctes borbonicus</name>
    <dbReference type="NCBI Taxonomy" id="1629725"/>
    <lineage>
        <taxon>Eukaryota</taxon>
        <taxon>Metazoa</taxon>
        <taxon>Ecdysozoa</taxon>
        <taxon>Arthropoda</taxon>
        <taxon>Hexapoda</taxon>
        <taxon>Insecta</taxon>
        <taxon>Pterygota</taxon>
        <taxon>Neoptera</taxon>
        <taxon>Endopterygota</taxon>
        <taxon>Coleoptera</taxon>
        <taxon>Polyphaga</taxon>
        <taxon>Scarabaeiformia</taxon>
        <taxon>Scarabaeidae</taxon>
        <taxon>Dynastinae</taxon>
        <taxon>Oryctes</taxon>
    </lineage>
</organism>
<dbReference type="Proteomes" id="UP000051574">
    <property type="component" value="Unassembled WGS sequence"/>
</dbReference>
<dbReference type="CDD" id="cd01673">
    <property type="entry name" value="dNK"/>
    <property type="match status" value="1"/>
</dbReference>
<name>A0A0T6B4W4_9SCAR</name>
<dbReference type="GO" id="GO:0019136">
    <property type="term" value="F:deoxynucleoside kinase activity"/>
    <property type="evidence" value="ECO:0007669"/>
    <property type="project" value="TreeGrafter"/>
</dbReference>
<feature type="non-terminal residue" evidence="2">
    <location>
        <position position="259"/>
    </location>
</feature>
<dbReference type="InterPro" id="IPR050566">
    <property type="entry name" value="Deoxyribonucleoside_kinase"/>
</dbReference>
<dbReference type="OrthoDB" id="567086at2759"/>
<evidence type="ECO:0000259" key="1">
    <source>
        <dbReference type="Pfam" id="PF01712"/>
    </source>
</evidence>
<dbReference type="GO" id="GO:0005739">
    <property type="term" value="C:mitochondrion"/>
    <property type="evidence" value="ECO:0007669"/>
    <property type="project" value="TreeGrafter"/>
</dbReference>
<dbReference type="EMBL" id="LJIG01009883">
    <property type="protein sequence ID" value="KRT82190.1"/>
    <property type="molecule type" value="Genomic_DNA"/>
</dbReference>
<dbReference type="Gene3D" id="3.40.50.300">
    <property type="entry name" value="P-loop containing nucleotide triphosphate hydrolases"/>
    <property type="match status" value="1"/>
</dbReference>
<reference evidence="2 3" key="1">
    <citation type="submission" date="2015-09" db="EMBL/GenBank/DDBJ databases">
        <title>Draft genome of the scarab beetle Oryctes borbonicus.</title>
        <authorList>
            <person name="Meyer J.M."/>
            <person name="Markov G.V."/>
            <person name="Baskaran P."/>
            <person name="Herrmann M."/>
            <person name="Sommer R.J."/>
            <person name="Roedelsperger C."/>
        </authorList>
    </citation>
    <scope>NUCLEOTIDE SEQUENCE [LARGE SCALE GENOMIC DNA]</scope>
    <source>
        <strain evidence="2">OB123</strain>
        <tissue evidence="2">Whole animal</tissue>
    </source>
</reference>
<dbReference type="AlphaFoldDB" id="A0A0T6B4W4"/>
<dbReference type="PANTHER" id="PTHR10513">
    <property type="entry name" value="DEOXYNUCLEOSIDE KINASE"/>
    <property type="match status" value="1"/>
</dbReference>
<protein>
    <recommendedName>
        <fullName evidence="1">Deoxynucleoside kinase domain-containing protein</fullName>
    </recommendedName>
</protein>
<evidence type="ECO:0000313" key="3">
    <source>
        <dbReference type="Proteomes" id="UP000051574"/>
    </source>
</evidence>
<sequence>CLVHKSSGKSVSCCLEFVSPHTFDHFRIFKYILFYIVLFHTGRIIKRMADLKQKSQSHPFTVIVEGNIGSGKTTFLNYFKKNKDICVLAEPIEMWRDCNGNNLLGLLYENPNRWCFSFQLYVLLTMMQNHTLKTEHSIKLMERSVYSGRYCFIEKMTKEGFIPPPSATVIDGYFNWILNNTNVNVDLIVYLRTTPETVYKRITERNRQEEKAVSFQYISELHEIHEKWLYHKTLYSCPSPVLVLDANLDKKNIIAEYTK</sequence>
<comment type="caution">
    <text evidence="2">The sequence shown here is derived from an EMBL/GenBank/DDBJ whole genome shotgun (WGS) entry which is preliminary data.</text>
</comment>
<proteinExistence type="predicted"/>
<dbReference type="InterPro" id="IPR027417">
    <property type="entry name" value="P-loop_NTPase"/>
</dbReference>
<dbReference type="FunFam" id="3.40.50.300:FF:001571">
    <property type="entry name" value="Deoxynucleoside kinase"/>
    <property type="match status" value="1"/>
</dbReference>
<evidence type="ECO:0000313" key="2">
    <source>
        <dbReference type="EMBL" id="KRT82190.1"/>
    </source>
</evidence>
<feature type="non-terminal residue" evidence="2">
    <location>
        <position position="1"/>
    </location>
</feature>
<accession>A0A0T6B4W4</accession>
<dbReference type="SUPFAM" id="SSF52540">
    <property type="entry name" value="P-loop containing nucleoside triphosphate hydrolases"/>
    <property type="match status" value="1"/>
</dbReference>